<keyword evidence="3" id="KW-1185">Reference proteome</keyword>
<comment type="subunit">
    <text evidence="1">Heterodimer of a small subunit (PriS) and a large subunit (PriL).</text>
</comment>
<protein>
    <recommendedName>
        <fullName evidence="1">DNA primase large subunit PriL</fullName>
    </recommendedName>
</protein>
<evidence type="ECO:0000313" key="2">
    <source>
        <dbReference type="EMBL" id="EWG08002.1"/>
    </source>
</evidence>
<dbReference type="GO" id="GO:0003899">
    <property type="term" value="F:DNA-directed RNA polymerase activity"/>
    <property type="evidence" value="ECO:0007669"/>
    <property type="project" value="InterPro"/>
</dbReference>
<dbReference type="AlphaFoldDB" id="W7KYY5"/>
<dbReference type="GO" id="GO:0051539">
    <property type="term" value="F:4 iron, 4 sulfur cluster binding"/>
    <property type="evidence" value="ECO:0007669"/>
    <property type="project" value="UniProtKB-UniRule"/>
</dbReference>
<dbReference type="Proteomes" id="UP000054284">
    <property type="component" value="Unassembled WGS sequence"/>
</dbReference>
<feature type="binding site" evidence="1">
    <location>
        <position position="298"/>
    </location>
    <ligand>
        <name>[4Fe-4S] cluster</name>
        <dbReference type="ChEBI" id="CHEBI:49883"/>
    </ligand>
</feature>
<name>W7KYY5_9CREN</name>
<dbReference type="GO" id="GO:1990077">
    <property type="term" value="C:primosome complex"/>
    <property type="evidence" value="ECO:0007669"/>
    <property type="project" value="UniProtKB-KW"/>
</dbReference>
<keyword evidence="1" id="KW-0639">Primosome</keyword>
<comment type="cofactor">
    <cofactor evidence="1">
        <name>[4Fe-4S] cluster</name>
        <dbReference type="ChEBI" id="CHEBI:49883"/>
    </cofactor>
    <text evidence="1">Binds 1 [4Fe-4S] cluster.</text>
</comment>
<comment type="similarity">
    <text evidence="1">Belongs to the eukaryotic-type primase large subunit family.</text>
</comment>
<dbReference type="InterPro" id="IPR023642">
    <property type="entry name" value="DNA_primase_lsu_PriL"/>
</dbReference>
<keyword evidence="1" id="KW-0408">Iron</keyword>
<evidence type="ECO:0000313" key="3">
    <source>
        <dbReference type="Proteomes" id="UP000054284"/>
    </source>
</evidence>
<keyword evidence="1" id="KW-0479">Metal-binding</keyword>
<feature type="binding site" evidence="1">
    <location>
        <position position="294"/>
    </location>
    <ligand>
        <name>[4Fe-4S] cluster</name>
        <dbReference type="ChEBI" id="CHEBI:49883"/>
    </ligand>
</feature>
<comment type="function">
    <text evidence="1">Regulatory subunit of DNA primase, an RNA polymerase that catalyzes the synthesis of short RNA molecules used as primers for DNA polymerase during DNA replication. Stabilizes and modulates the activity of the small subunit, increasing the rate of DNA synthesis, and conferring RNA synthesis capability. The DNA polymerase activity may enable DNA primase to also catalyze primer extension after primer synthesis. May also play a role in DNA repair.</text>
</comment>
<feature type="binding site" evidence="1">
    <location>
        <position position="285"/>
    </location>
    <ligand>
        <name>[4Fe-4S] cluster</name>
        <dbReference type="ChEBI" id="CHEBI:49883"/>
    </ligand>
</feature>
<sequence length="318" mass="36360">MGKIMTIMSLISVDKYPFLKPLEQVVRELHGISFYELISSNGKVLNEAKERVKRILDGQEPTPFKDYRDPALVFYTEMVILSAMGDKRVIDRVLQREAEGFVKDMSKEREDVFKEIVKLLGVPLEEKKISYHVGKRKIELVYAVNLLSYLSLIRGVRDEELNLSQLVLSQGYVFLSKQKLLKLIKYVTLERLSQSVRPITLSEVPETLRDIIALRQGKTPPCIEGLMAKKEKNQEEVKLLAVYKVNVGTDLGSLVSFLKRSGVENAEEYAKELLSSRRRYVVYSCEKMKEKGLCVADCGVKNPLQLYFGKAEETNKNL</sequence>
<keyword evidence="1" id="KW-0411">Iron-sulfur</keyword>
<comment type="caution">
    <text evidence="2">The sequence shown here is derived from an EMBL/GenBank/DDBJ whole genome shotgun (WGS) entry which is preliminary data.</text>
</comment>
<feature type="binding site" evidence="1">
    <location>
        <position position="222"/>
    </location>
    <ligand>
        <name>[4Fe-4S] cluster</name>
        <dbReference type="ChEBI" id="CHEBI:49883"/>
    </ligand>
</feature>
<reference evidence="2 3" key="1">
    <citation type="journal article" date="2014" name="Genome Announc.">
        <title>Draft Genome Sequence of the Sulfolobales Archaeon AZ1, Obtained through Metagenomic Analysis of a Mexican Hot Spring.</title>
        <authorList>
            <person name="Servin-Garciduenas L.E."/>
            <person name="Martinez-Romero E."/>
        </authorList>
    </citation>
    <scope>NUCLEOTIDE SEQUENCE [LARGE SCALE GENOMIC DNA]</scope>
    <source>
        <strain evidence="2">AZ1-illumnia</strain>
    </source>
</reference>
<organism evidence="2 3">
    <name type="scientific">Candidatus Aramenus sulfurataquae</name>
    <dbReference type="NCBI Taxonomy" id="1326980"/>
    <lineage>
        <taxon>Archaea</taxon>
        <taxon>Thermoproteota</taxon>
        <taxon>Thermoprotei</taxon>
        <taxon>Sulfolobales</taxon>
        <taxon>Sulfolobaceae</taxon>
        <taxon>Candidatus Aramenus</taxon>
    </lineage>
</organism>
<gene>
    <name evidence="1" type="primary">priL</name>
    <name evidence="2" type="ORF">ASUL_00070</name>
</gene>
<keyword evidence="1" id="KW-0004">4Fe-4S</keyword>
<proteinExistence type="inferred from homology"/>
<keyword evidence="1" id="KW-0235">DNA replication</keyword>
<dbReference type="GO" id="GO:0006269">
    <property type="term" value="P:DNA replication, synthesis of primer"/>
    <property type="evidence" value="ECO:0007669"/>
    <property type="project" value="UniProtKB-UniRule"/>
</dbReference>
<dbReference type="Pfam" id="PF26466">
    <property type="entry name" value="DNA_primase_lrg_N"/>
    <property type="match status" value="1"/>
</dbReference>
<evidence type="ECO:0000256" key="1">
    <source>
        <dbReference type="HAMAP-Rule" id="MF_00701"/>
    </source>
</evidence>
<dbReference type="SUPFAM" id="SSF140914">
    <property type="entry name" value="PriB N-terminal domain-like"/>
    <property type="match status" value="1"/>
</dbReference>
<dbReference type="CDD" id="cd06560">
    <property type="entry name" value="PriL"/>
    <property type="match status" value="1"/>
</dbReference>
<dbReference type="GO" id="GO:0046872">
    <property type="term" value="F:metal ion binding"/>
    <property type="evidence" value="ECO:0007669"/>
    <property type="project" value="UniProtKB-KW"/>
</dbReference>
<accession>W7KYY5</accession>
<dbReference type="EMBL" id="ASRH01000001">
    <property type="protein sequence ID" value="EWG08002.1"/>
    <property type="molecule type" value="Genomic_DNA"/>
</dbReference>
<dbReference type="HAMAP" id="MF_00701">
    <property type="entry name" value="DNA_primase_lrg_arc"/>
    <property type="match status" value="1"/>
</dbReference>